<evidence type="ECO:0000313" key="10">
    <source>
        <dbReference type="EMBL" id="KAK0558092.1"/>
    </source>
</evidence>
<feature type="transmembrane region" description="Helical" evidence="9">
    <location>
        <begin position="59"/>
        <end position="81"/>
    </location>
</feature>
<keyword evidence="10" id="KW-0031">Aminopeptidase</keyword>
<gene>
    <name evidence="10" type="primary">GPI2</name>
    <name evidence="10" type="ORF">OC846_000085</name>
</gene>
<feature type="region of interest" description="Disordered" evidence="8">
    <location>
        <begin position="205"/>
        <end position="226"/>
    </location>
</feature>
<dbReference type="PANTHER" id="PTHR12982:SF0">
    <property type="entry name" value="PHOSPHATIDYLINOSITOL N-ACETYLGLUCOSAMINYLTRANSFERASE SUBUNIT C"/>
    <property type="match status" value="1"/>
</dbReference>
<dbReference type="Pfam" id="PF06432">
    <property type="entry name" value="GPI2"/>
    <property type="match status" value="1"/>
</dbReference>
<feature type="transmembrane region" description="Helical" evidence="9">
    <location>
        <begin position="234"/>
        <end position="254"/>
    </location>
</feature>
<evidence type="ECO:0000256" key="4">
    <source>
        <dbReference type="ARBA" id="ARBA00022502"/>
    </source>
</evidence>
<dbReference type="EMBL" id="JAPDMZ010000001">
    <property type="protein sequence ID" value="KAK0558092.1"/>
    <property type="molecule type" value="Genomic_DNA"/>
</dbReference>
<keyword evidence="5 9" id="KW-0812">Transmembrane</keyword>
<dbReference type="GO" id="GO:0000506">
    <property type="term" value="C:glycosylphosphatidylinositol-N-acetylglucosaminyltransferase (GPI-GnT) complex"/>
    <property type="evidence" value="ECO:0007669"/>
    <property type="project" value="TreeGrafter"/>
</dbReference>
<evidence type="ECO:0000256" key="3">
    <source>
        <dbReference type="ARBA" id="ARBA00008321"/>
    </source>
</evidence>
<organism evidence="10 11">
    <name type="scientific">Tilletia horrida</name>
    <dbReference type="NCBI Taxonomy" id="155126"/>
    <lineage>
        <taxon>Eukaryota</taxon>
        <taxon>Fungi</taxon>
        <taxon>Dikarya</taxon>
        <taxon>Basidiomycota</taxon>
        <taxon>Ustilaginomycotina</taxon>
        <taxon>Exobasidiomycetes</taxon>
        <taxon>Tilletiales</taxon>
        <taxon>Tilletiaceae</taxon>
        <taxon>Tilletia</taxon>
    </lineage>
</organism>
<feature type="transmembrane region" description="Helical" evidence="9">
    <location>
        <begin position="365"/>
        <end position="383"/>
    </location>
</feature>
<evidence type="ECO:0000256" key="8">
    <source>
        <dbReference type="SAM" id="MobiDB-lite"/>
    </source>
</evidence>
<reference evidence="10" key="1">
    <citation type="journal article" date="2023" name="PhytoFront">
        <title>Draft Genome Resources of Seven Strains of Tilletia horrida, Causal Agent of Kernel Smut of Rice.</title>
        <authorList>
            <person name="Khanal S."/>
            <person name="Antony Babu S."/>
            <person name="Zhou X.G."/>
        </authorList>
    </citation>
    <scope>NUCLEOTIDE SEQUENCE</scope>
    <source>
        <strain evidence="10">TX6</strain>
    </source>
</reference>
<comment type="subcellular location">
    <subcellularLocation>
        <location evidence="1">Membrane</location>
        <topology evidence="1">Multi-pass membrane protein</topology>
    </subcellularLocation>
</comment>
<dbReference type="AlphaFoldDB" id="A0AAN6K191"/>
<evidence type="ECO:0000256" key="1">
    <source>
        <dbReference type="ARBA" id="ARBA00004141"/>
    </source>
</evidence>
<evidence type="ECO:0000256" key="5">
    <source>
        <dbReference type="ARBA" id="ARBA00022692"/>
    </source>
</evidence>
<proteinExistence type="inferred from homology"/>
<evidence type="ECO:0000256" key="7">
    <source>
        <dbReference type="ARBA" id="ARBA00023136"/>
    </source>
</evidence>
<comment type="similarity">
    <text evidence="3">Belongs to the PIGC family.</text>
</comment>
<keyword evidence="4" id="KW-0337">GPI-anchor biosynthesis</keyword>
<name>A0AAN6K191_9BASI</name>
<keyword evidence="6 9" id="KW-1133">Transmembrane helix</keyword>
<comment type="pathway">
    <text evidence="2">Glycolipid biosynthesis; glycosylphosphatidylinositol-anchor biosynthesis.</text>
</comment>
<comment type="caution">
    <text evidence="10">The sequence shown here is derived from an EMBL/GenBank/DDBJ whole genome shotgun (WGS) entry which is preliminary data.</text>
</comment>
<keyword evidence="11" id="KW-1185">Reference proteome</keyword>
<protein>
    <submittedName>
        <fullName evidence="10">Glycosylphosphatidylinositol anchor biosynthesis</fullName>
        <ecNumber evidence="10">3.4.11.19</ecNumber>
    </submittedName>
</protein>
<feature type="transmembrane region" description="Helical" evidence="9">
    <location>
        <begin position="138"/>
        <end position="159"/>
    </location>
</feature>
<keyword evidence="10" id="KW-0645">Protease</keyword>
<evidence type="ECO:0000313" key="11">
    <source>
        <dbReference type="Proteomes" id="UP001176517"/>
    </source>
</evidence>
<keyword evidence="7 9" id="KW-0472">Membrane</keyword>
<dbReference type="PIRSF" id="PIRSF016104">
    <property type="entry name" value="GPI2"/>
    <property type="match status" value="1"/>
</dbReference>
<dbReference type="GO" id="GO:0006506">
    <property type="term" value="P:GPI anchor biosynthetic process"/>
    <property type="evidence" value="ECO:0007669"/>
    <property type="project" value="UniProtKB-KW"/>
</dbReference>
<keyword evidence="10" id="KW-0378">Hydrolase</keyword>
<dbReference type="PANTHER" id="PTHR12982">
    <property type="entry name" value="PHOSPHATIDYLINOSITOL GLYCAN, CLASS C"/>
    <property type="match status" value="1"/>
</dbReference>
<dbReference type="GO" id="GO:0004177">
    <property type="term" value="F:aminopeptidase activity"/>
    <property type="evidence" value="ECO:0007669"/>
    <property type="project" value="UniProtKB-KW"/>
</dbReference>
<feature type="transmembrane region" description="Helical" evidence="9">
    <location>
        <begin position="337"/>
        <end position="359"/>
    </location>
</feature>
<sequence>MTAATDAGQLTDVPSEPEPQKWERLLWKKQPFPDNYVPPTFLDKLETNSTVVLPSYPTLIIWSLPITQQVASILIFVSAFAHLLRGQVSALELALGSSASMLSGWLLFEVLIPEHHHPHRVFGPTSKTTTARERIRRAANTIVSLLLLSLALLALSPVLRTLTDATTSDSIWALSAFLFALNAALADYSSGGRSRWVSEVSSFSHPAGRKRSTSVSAPSREDHGLTGGVQSGGLASALSLNAAICAAVVLASRLPSDLDVFALMLCAVHLFAILPLASVRLRACELEIVPVRRPGSIPSSPESGGPRTARLQERMLAQDGGRPISRASIPVLRARHIYLAAQFSLTMLMVLVSAGTFWFLSPSAAVLSVILYVFISVGSPAWMRWAQRWKRELKGPWDPAVPRVNRPE</sequence>
<evidence type="ECO:0000256" key="6">
    <source>
        <dbReference type="ARBA" id="ARBA00022989"/>
    </source>
</evidence>
<dbReference type="EC" id="3.4.11.19" evidence="10"/>
<dbReference type="InterPro" id="IPR009450">
    <property type="entry name" value="Plno_GlcNAc_GPI2"/>
</dbReference>
<feature type="transmembrane region" description="Helical" evidence="9">
    <location>
        <begin position="260"/>
        <end position="279"/>
    </location>
</feature>
<feature type="transmembrane region" description="Helical" evidence="9">
    <location>
        <begin position="171"/>
        <end position="188"/>
    </location>
</feature>
<evidence type="ECO:0000256" key="9">
    <source>
        <dbReference type="SAM" id="Phobius"/>
    </source>
</evidence>
<dbReference type="Proteomes" id="UP001176517">
    <property type="component" value="Unassembled WGS sequence"/>
</dbReference>
<evidence type="ECO:0000256" key="2">
    <source>
        <dbReference type="ARBA" id="ARBA00004687"/>
    </source>
</evidence>
<accession>A0AAN6K191</accession>